<evidence type="ECO:0000313" key="3">
    <source>
        <dbReference type="Proteomes" id="UP000253689"/>
    </source>
</evidence>
<accession>A0A345DRW7</accession>
<organism evidence="2 3">
    <name type="scientific">Spiroplasma phoeniceum P40</name>
    <dbReference type="NCBI Taxonomy" id="1276259"/>
    <lineage>
        <taxon>Bacteria</taxon>
        <taxon>Bacillati</taxon>
        <taxon>Mycoplasmatota</taxon>
        <taxon>Mollicutes</taxon>
        <taxon>Entomoplasmatales</taxon>
        <taxon>Spiroplasmataceae</taxon>
        <taxon>Spiroplasma</taxon>
    </lineage>
</organism>
<evidence type="ECO:0000256" key="1">
    <source>
        <dbReference type="SAM" id="MobiDB-lite"/>
    </source>
</evidence>
<dbReference type="RefSeq" id="WP_114565440.1">
    <property type="nucleotide sequence ID" value="NZ_CP031088.1"/>
</dbReference>
<gene>
    <name evidence="2" type="ORF">SDAV_002023</name>
</gene>
<proteinExistence type="predicted"/>
<dbReference type="AlphaFoldDB" id="A0A345DRW7"/>
<sequence length="111" mass="12974">MFDTVLKYYGLWDGVGERPYGFFVSASLVDQMRQNELITARLDNGTMEPIRAITEYDNIDELEATKYFEKVEAWQDKMQAKEIEHNNKLLEYDETGNNQNAVQGRTEIKEN</sequence>
<name>A0A345DRW7_9MOLU</name>
<dbReference type="EMBL" id="CP031088">
    <property type="protein sequence ID" value="AXF96958.1"/>
    <property type="molecule type" value="Genomic_DNA"/>
</dbReference>
<dbReference type="KEGG" id="sphh:SDAV_002023"/>
<keyword evidence="3" id="KW-1185">Reference proteome</keyword>
<feature type="region of interest" description="Disordered" evidence="1">
    <location>
        <begin position="92"/>
        <end position="111"/>
    </location>
</feature>
<reference evidence="3" key="1">
    <citation type="submission" date="2018-07" db="EMBL/GenBank/DDBJ databases">
        <title>Complete Genome Sequence of Spiroplasma phoeniceum.</title>
        <authorList>
            <person name="Davis R.E."/>
            <person name="Shao J.Y."/>
            <person name="Zhao Y."/>
            <person name="Silver A."/>
            <person name="Stump z."/>
            <person name="Gasparich G."/>
        </authorList>
    </citation>
    <scope>NUCLEOTIDE SEQUENCE [LARGE SCALE GENOMIC DNA]</scope>
    <source>
        <strain evidence="3">P40</strain>
    </source>
</reference>
<dbReference type="Proteomes" id="UP000253689">
    <property type="component" value="Chromosome"/>
</dbReference>
<evidence type="ECO:0000313" key="2">
    <source>
        <dbReference type="EMBL" id="AXF96958.1"/>
    </source>
</evidence>
<protein>
    <submittedName>
        <fullName evidence="2">Adhesin P54</fullName>
    </submittedName>
</protein>